<dbReference type="PATRIC" id="fig|1042209.11.peg.3813"/>
<evidence type="ECO:0000256" key="1">
    <source>
        <dbReference type="ARBA" id="ARBA00004141"/>
    </source>
</evidence>
<feature type="transmembrane region" description="Helical" evidence="7">
    <location>
        <begin position="153"/>
        <end position="173"/>
    </location>
</feature>
<evidence type="ECO:0000259" key="8">
    <source>
        <dbReference type="PROSITE" id="PS50253"/>
    </source>
</evidence>
<dbReference type="EMBL" id="AFOY02000015">
    <property type="protein sequence ID" value="EXF93458.1"/>
    <property type="molecule type" value="Genomic_DNA"/>
</dbReference>
<gene>
    <name evidence="9" type="ORF">HK44_007170</name>
</gene>
<evidence type="ECO:0000256" key="4">
    <source>
        <dbReference type="ARBA" id="ARBA00022989"/>
    </source>
</evidence>
<comment type="subcellular location">
    <subcellularLocation>
        <location evidence="6">Cell membrane</location>
        <topology evidence="6">Multi-pass membrane protein</topology>
    </subcellularLocation>
    <subcellularLocation>
        <location evidence="1">Membrane</location>
        <topology evidence="1">Multi-pass membrane protein</topology>
    </subcellularLocation>
</comment>
<dbReference type="GO" id="GO:0019646">
    <property type="term" value="P:aerobic electron transport chain"/>
    <property type="evidence" value="ECO:0007669"/>
    <property type="project" value="InterPro"/>
</dbReference>
<evidence type="ECO:0000256" key="2">
    <source>
        <dbReference type="ARBA" id="ARBA00010581"/>
    </source>
</evidence>
<evidence type="ECO:0000256" key="7">
    <source>
        <dbReference type="SAM" id="Phobius"/>
    </source>
</evidence>
<sequence>MNRLLLRNADSADPGGSWSGGPEDIQAAEGADRIQNARVGLRLFLAVVSSLFFLFLVAFIERSQMADWQPLTEPLAPLANLWQLWLNSAFLVFSCIALQWSRMAARQARLDATVIGFAVGGVFAVAFLTGQLWVWQQFVAWGYFVASNPANSFFYLLTGLHGFHLLGGLIAWSRTVAKFLHHVPLPQLSASVELCAIYWHYLLGLWFVLFALLTSTPATYEAIARFCGLR</sequence>
<feature type="transmembrane region" description="Helical" evidence="7">
    <location>
        <begin position="112"/>
        <end position="133"/>
    </location>
</feature>
<dbReference type="Gene3D" id="1.20.120.80">
    <property type="entry name" value="Cytochrome c oxidase, subunit III, four-helix bundle"/>
    <property type="match status" value="1"/>
</dbReference>
<organism evidence="9 10">
    <name type="scientific">Pseudomonas fluorescens HK44</name>
    <dbReference type="NCBI Taxonomy" id="1042209"/>
    <lineage>
        <taxon>Bacteria</taxon>
        <taxon>Pseudomonadati</taxon>
        <taxon>Pseudomonadota</taxon>
        <taxon>Gammaproteobacteria</taxon>
        <taxon>Pseudomonadales</taxon>
        <taxon>Pseudomonadaceae</taxon>
        <taxon>Pseudomonas</taxon>
    </lineage>
</organism>
<evidence type="ECO:0000256" key="5">
    <source>
        <dbReference type="ARBA" id="ARBA00023136"/>
    </source>
</evidence>
<dbReference type="eggNOG" id="COG1845">
    <property type="taxonomic scope" value="Bacteria"/>
</dbReference>
<keyword evidence="5 7" id="KW-0472">Membrane</keyword>
<feature type="domain" description="Heme-copper oxidase subunit III family profile" evidence="8">
    <location>
        <begin position="35"/>
        <end position="218"/>
    </location>
</feature>
<dbReference type="AlphaFoldDB" id="A0A010SQZ7"/>
<dbReference type="RefSeq" id="WP_024265018.1">
    <property type="nucleotide sequence ID" value="NZ_AFOY02000015.1"/>
</dbReference>
<feature type="transmembrane region" description="Helical" evidence="7">
    <location>
        <begin position="194"/>
        <end position="213"/>
    </location>
</feature>
<dbReference type="Proteomes" id="UP000022611">
    <property type="component" value="Unassembled WGS sequence"/>
</dbReference>
<proteinExistence type="inferred from homology"/>
<dbReference type="PANTHER" id="PTHR11403:SF10">
    <property type="entry name" value="CYTOCHROME C OXIDASE"/>
    <property type="match status" value="1"/>
</dbReference>
<dbReference type="GO" id="GO:0005886">
    <property type="term" value="C:plasma membrane"/>
    <property type="evidence" value="ECO:0007669"/>
    <property type="project" value="UniProtKB-SubCell"/>
</dbReference>
<keyword evidence="4 7" id="KW-1133">Transmembrane helix</keyword>
<dbReference type="InterPro" id="IPR000298">
    <property type="entry name" value="Cyt_c_oxidase-like_su3"/>
</dbReference>
<comment type="similarity">
    <text evidence="2 6">Belongs to the cytochrome c oxidase subunit 3 family.</text>
</comment>
<evidence type="ECO:0000256" key="6">
    <source>
        <dbReference type="RuleBase" id="RU003376"/>
    </source>
</evidence>
<dbReference type="PANTHER" id="PTHR11403">
    <property type="entry name" value="CYTOCHROME C OXIDASE SUBUNIT III"/>
    <property type="match status" value="1"/>
</dbReference>
<name>A0A010SQZ7_PSEFL</name>
<comment type="caution">
    <text evidence="9">The sequence shown here is derived from an EMBL/GenBank/DDBJ whole genome shotgun (WGS) entry which is preliminary data.</text>
</comment>
<evidence type="ECO:0000256" key="3">
    <source>
        <dbReference type="ARBA" id="ARBA00022692"/>
    </source>
</evidence>
<dbReference type="PROSITE" id="PS50253">
    <property type="entry name" value="COX3"/>
    <property type="match status" value="1"/>
</dbReference>
<evidence type="ECO:0000313" key="9">
    <source>
        <dbReference type="EMBL" id="EXF93458.1"/>
    </source>
</evidence>
<dbReference type="SUPFAM" id="SSF81452">
    <property type="entry name" value="Cytochrome c oxidase subunit III-like"/>
    <property type="match status" value="1"/>
</dbReference>
<feature type="transmembrane region" description="Helical" evidence="7">
    <location>
        <begin position="43"/>
        <end position="60"/>
    </location>
</feature>
<dbReference type="InterPro" id="IPR024791">
    <property type="entry name" value="Cyt_c/ubiquinol_Oxase_su3"/>
</dbReference>
<dbReference type="GO" id="GO:0004129">
    <property type="term" value="F:cytochrome-c oxidase activity"/>
    <property type="evidence" value="ECO:0007669"/>
    <property type="project" value="InterPro"/>
</dbReference>
<dbReference type="CDD" id="cd02865">
    <property type="entry name" value="Heme_Cu_Oxidase_III_2"/>
    <property type="match status" value="1"/>
</dbReference>
<dbReference type="InterPro" id="IPR013833">
    <property type="entry name" value="Cyt_c_oxidase_su3_a-hlx"/>
</dbReference>
<protein>
    <submittedName>
        <fullName evidence="9">Cytochrome C oxidase subunit III</fullName>
    </submittedName>
</protein>
<reference evidence="9 10" key="1">
    <citation type="journal article" date="2011" name="J. Bacteriol.">
        <title>Draft genome sequence of the polycyclic aromatic hydrocarbon-degrading, genetically engineered bioluminescent bioreporter Pseudomonas fluorescens HK44.</title>
        <authorList>
            <person name="Chauhan A."/>
            <person name="Layton A.C."/>
            <person name="Williams D.E."/>
            <person name="Smartt A.E."/>
            <person name="Ripp S."/>
            <person name="Karpinets T.V."/>
            <person name="Brown S.D."/>
            <person name="Sayler G.S."/>
        </authorList>
    </citation>
    <scope>NUCLEOTIDE SEQUENCE [LARGE SCALE GENOMIC DNA]</scope>
    <source>
        <strain evidence="9 10">HK44</strain>
    </source>
</reference>
<dbReference type="Pfam" id="PF00510">
    <property type="entry name" value="COX3"/>
    <property type="match status" value="1"/>
</dbReference>
<feature type="transmembrane region" description="Helical" evidence="7">
    <location>
        <begin position="80"/>
        <end position="100"/>
    </location>
</feature>
<dbReference type="InterPro" id="IPR035973">
    <property type="entry name" value="Cyt_c_oxidase_su3-like_sf"/>
</dbReference>
<dbReference type="OrthoDB" id="9808200at2"/>
<accession>A0A010SQZ7</accession>
<keyword evidence="3 6" id="KW-0812">Transmembrane</keyword>
<evidence type="ECO:0000313" key="10">
    <source>
        <dbReference type="Proteomes" id="UP000022611"/>
    </source>
</evidence>
<dbReference type="HOGENOM" id="CLU_044071_4_0_6"/>